<keyword evidence="1" id="KW-0472">Membrane</keyword>
<feature type="transmembrane region" description="Helical" evidence="1">
    <location>
        <begin position="6"/>
        <end position="27"/>
    </location>
</feature>
<keyword evidence="3" id="KW-1185">Reference proteome</keyword>
<dbReference type="OrthoDB" id="2974362at2"/>
<gene>
    <name evidence="2" type="ORF">DX130_00755</name>
</gene>
<dbReference type="SUPFAM" id="SSF52833">
    <property type="entry name" value="Thioredoxin-like"/>
    <property type="match status" value="1"/>
</dbReference>
<keyword evidence="1" id="KW-1133">Transmembrane helix</keyword>
<dbReference type="EMBL" id="QUBQ01000001">
    <property type="protein sequence ID" value="REK75649.1"/>
    <property type="molecule type" value="Genomic_DNA"/>
</dbReference>
<proteinExistence type="predicted"/>
<organism evidence="2 3">
    <name type="scientific">Paenibacillus paeoniae</name>
    <dbReference type="NCBI Taxonomy" id="2292705"/>
    <lineage>
        <taxon>Bacteria</taxon>
        <taxon>Bacillati</taxon>
        <taxon>Bacillota</taxon>
        <taxon>Bacilli</taxon>
        <taxon>Bacillales</taxon>
        <taxon>Paenibacillaceae</taxon>
        <taxon>Paenibacillus</taxon>
    </lineage>
</organism>
<keyword evidence="1" id="KW-0812">Transmembrane</keyword>
<evidence type="ECO:0000313" key="2">
    <source>
        <dbReference type="EMBL" id="REK75649.1"/>
    </source>
</evidence>
<accession>A0A371PJ30</accession>
<dbReference type="Gene3D" id="3.40.30.10">
    <property type="entry name" value="Glutaredoxin"/>
    <property type="match status" value="1"/>
</dbReference>
<dbReference type="RefSeq" id="WP_116042057.1">
    <property type="nucleotide sequence ID" value="NZ_QUBQ01000001.1"/>
</dbReference>
<comment type="caution">
    <text evidence="2">The sequence shown here is derived from an EMBL/GenBank/DDBJ whole genome shotgun (WGS) entry which is preliminary data.</text>
</comment>
<dbReference type="Proteomes" id="UP000261905">
    <property type="component" value="Unassembled WGS sequence"/>
</dbReference>
<name>A0A371PJ30_9BACL</name>
<dbReference type="InterPro" id="IPR036249">
    <property type="entry name" value="Thioredoxin-like_sf"/>
</dbReference>
<evidence type="ECO:0008006" key="4">
    <source>
        <dbReference type="Google" id="ProtNLM"/>
    </source>
</evidence>
<dbReference type="AlphaFoldDB" id="A0A371PJ30"/>
<protein>
    <recommendedName>
        <fullName evidence="4">Thioredoxin domain-containing protein</fullName>
    </recommendedName>
</protein>
<evidence type="ECO:0000256" key="1">
    <source>
        <dbReference type="SAM" id="Phobius"/>
    </source>
</evidence>
<sequence>MSSIFVLSYYMLWCCVVCLAIAVVYLLTRKPVPTPAAHQQPDTMQGLPISSVFPTLDLTDYGNNAVSLRSSLVIFSVTGCDVCKLLYGVLEGFKSNHPQLPIYILLFEEGPGEIQATLDLHQLTIPVIPKRMDEMGLYQTSLYPFAYTLNRNGNVIAKGNVNDEEHLLLMIEPLEEDRKLAAKAG</sequence>
<evidence type="ECO:0000313" key="3">
    <source>
        <dbReference type="Proteomes" id="UP000261905"/>
    </source>
</evidence>
<reference evidence="2 3" key="1">
    <citation type="submission" date="2018-08" db="EMBL/GenBank/DDBJ databases">
        <title>Paenibacillus sp. M4BSY-1, whole genome shotgun sequence.</title>
        <authorList>
            <person name="Tuo L."/>
        </authorList>
    </citation>
    <scope>NUCLEOTIDE SEQUENCE [LARGE SCALE GENOMIC DNA]</scope>
    <source>
        <strain evidence="2 3">M4BSY-1</strain>
    </source>
</reference>